<keyword evidence="1" id="KW-0472">Membrane</keyword>
<dbReference type="Proteomes" id="UP000541444">
    <property type="component" value="Unassembled WGS sequence"/>
</dbReference>
<name>A0A7J7M9I0_9MAGN</name>
<feature type="transmembrane region" description="Helical" evidence="1">
    <location>
        <begin position="59"/>
        <end position="80"/>
    </location>
</feature>
<proteinExistence type="predicted"/>
<organism evidence="2 3">
    <name type="scientific">Kingdonia uniflora</name>
    <dbReference type="NCBI Taxonomy" id="39325"/>
    <lineage>
        <taxon>Eukaryota</taxon>
        <taxon>Viridiplantae</taxon>
        <taxon>Streptophyta</taxon>
        <taxon>Embryophyta</taxon>
        <taxon>Tracheophyta</taxon>
        <taxon>Spermatophyta</taxon>
        <taxon>Magnoliopsida</taxon>
        <taxon>Ranunculales</taxon>
        <taxon>Circaeasteraceae</taxon>
        <taxon>Kingdonia</taxon>
    </lineage>
</organism>
<sequence>MQAILMMDYRKGLAYASDAVITSIIISLTTPVVNGSGLTLPTMPILGLAPLGQASNPSLAGLLGTCLSIPALNVPSKCLLLKKMFKRFTYLSRLLETRNGFIHAGMSHQDPSLY</sequence>
<keyword evidence="1" id="KW-0812">Transmembrane</keyword>
<reference evidence="2 3" key="1">
    <citation type="journal article" date="2020" name="IScience">
        <title>Genome Sequencing of the Endangered Kingdonia uniflora (Circaeasteraceae, Ranunculales) Reveals Potential Mechanisms of Evolutionary Specialization.</title>
        <authorList>
            <person name="Sun Y."/>
            <person name="Deng T."/>
            <person name="Zhang A."/>
            <person name="Moore M.J."/>
            <person name="Landis J.B."/>
            <person name="Lin N."/>
            <person name="Zhang H."/>
            <person name="Zhang X."/>
            <person name="Huang J."/>
            <person name="Zhang X."/>
            <person name="Sun H."/>
            <person name="Wang H."/>
        </authorList>
    </citation>
    <scope>NUCLEOTIDE SEQUENCE [LARGE SCALE GENOMIC DNA]</scope>
    <source>
        <strain evidence="2">TB1705</strain>
        <tissue evidence="2">Leaf</tissue>
    </source>
</reference>
<dbReference type="OrthoDB" id="8123449at2759"/>
<dbReference type="EMBL" id="JACGCM010001692">
    <property type="protein sequence ID" value="KAF6151424.1"/>
    <property type="molecule type" value="Genomic_DNA"/>
</dbReference>
<keyword evidence="3" id="KW-1185">Reference proteome</keyword>
<protein>
    <submittedName>
        <fullName evidence="2">Uncharacterized protein</fullName>
    </submittedName>
</protein>
<keyword evidence="1" id="KW-1133">Transmembrane helix</keyword>
<gene>
    <name evidence="2" type="ORF">GIB67_020648</name>
</gene>
<accession>A0A7J7M9I0</accession>
<comment type="caution">
    <text evidence="2">The sequence shown here is derived from an EMBL/GenBank/DDBJ whole genome shotgun (WGS) entry which is preliminary data.</text>
</comment>
<evidence type="ECO:0000256" key="1">
    <source>
        <dbReference type="SAM" id="Phobius"/>
    </source>
</evidence>
<dbReference type="AlphaFoldDB" id="A0A7J7M9I0"/>
<evidence type="ECO:0000313" key="2">
    <source>
        <dbReference type="EMBL" id="KAF6151424.1"/>
    </source>
</evidence>
<evidence type="ECO:0000313" key="3">
    <source>
        <dbReference type="Proteomes" id="UP000541444"/>
    </source>
</evidence>
<feature type="transmembrane region" description="Helical" evidence="1">
    <location>
        <begin position="12"/>
        <end position="33"/>
    </location>
</feature>